<dbReference type="InterPro" id="IPR018247">
    <property type="entry name" value="EF_Hand_1_Ca_BS"/>
</dbReference>
<organism evidence="9 10">
    <name type="scientific">Aplosporella prunicola CBS 121167</name>
    <dbReference type="NCBI Taxonomy" id="1176127"/>
    <lineage>
        <taxon>Eukaryota</taxon>
        <taxon>Fungi</taxon>
        <taxon>Dikarya</taxon>
        <taxon>Ascomycota</taxon>
        <taxon>Pezizomycotina</taxon>
        <taxon>Dothideomycetes</taxon>
        <taxon>Dothideomycetes incertae sedis</taxon>
        <taxon>Botryosphaeriales</taxon>
        <taxon>Aplosporellaceae</taxon>
        <taxon>Aplosporella</taxon>
    </lineage>
</organism>
<dbReference type="Gene3D" id="1.10.238.10">
    <property type="entry name" value="EF-hand"/>
    <property type="match status" value="1"/>
</dbReference>
<dbReference type="FunFam" id="1.10.238.10:FF:000009">
    <property type="entry name" value="Visinin-like protein 1"/>
    <property type="match status" value="1"/>
</dbReference>
<keyword evidence="2" id="KW-0519">Myristate</keyword>
<feature type="domain" description="EF-hand" evidence="8">
    <location>
        <begin position="154"/>
        <end position="189"/>
    </location>
</feature>
<dbReference type="PRINTS" id="PR00450">
    <property type="entry name" value="RECOVERIN"/>
</dbReference>
<dbReference type="GO" id="GO:0008047">
    <property type="term" value="F:enzyme activator activity"/>
    <property type="evidence" value="ECO:0007669"/>
    <property type="project" value="UniProtKB-ARBA"/>
</dbReference>
<evidence type="ECO:0000256" key="5">
    <source>
        <dbReference type="ARBA" id="ARBA00022837"/>
    </source>
</evidence>
<evidence type="ECO:0000256" key="4">
    <source>
        <dbReference type="ARBA" id="ARBA00022737"/>
    </source>
</evidence>
<dbReference type="Pfam" id="PF00036">
    <property type="entry name" value="EF-hand_1"/>
    <property type="match status" value="1"/>
</dbReference>
<dbReference type="GO" id="GO:0005509">
    <property type="term" value="F:calcium ion binding"/>
    <property type="evidence" value="ECO:0007669"/>
    <property type="project" value="InterPro"/>
</dbReference>
<evidence type="ECO:0000256" key="6">
    <source>
        <dbReference type="ARBA" id="ARBA00023288"/>
    </source>
</evidence>
<evidence type="ECO:0000313" key="10">
    <source>
        <dbReference type="Proteomes" id="UP000799438"/>
    </source>
</evidence>
<evidence type="ECO:0000256" key="2">
    <source>
        <dbReference type="ARBA" id="ARBA00022707"/>
    </source>
</evidence>
<dbReference type="OrthoDB" id="191686at2759"/>
<comment type="similarity">
    <text evidence="1">Belongs to the recoverin family.</text>
</comment>
<feature type="domain" description="EF-hand" evidence="8">
    <location>
        <begin position="238"/>
        <end position="273"/>
    </location>
</feature>
<evidence type="ECO:0000259" key="8">
    <source>
        <dbReference type="PROSITE" id="PS50222"/>
    </source>
</evidence>
<dbReference type="PROSITE" id="PS50222">
    <property type="entry name" value="EF_HAND_2"/>
    <property type="match status" value="3"/>
</dbReference>
<feature type="domain" description="EF-hand" evidence="8">
    <location>
        <begin position="190"/>
        <end position="225"/>
    </location>
</feature>
<dbReference type="CDD" id="cd00051">
    <property type="entry name" value="EFh"/>
    <property type="match status" value="2"/>
</dbReference>
<keyword evidence="4" id="KW-0677">Repeat</keyword>
<dbReference type="EMBL" id="ML995474">
    <property type="protein sequence ID" value="KAF2147338.1"/>
    <property type="molecule type" value="Genomic_DNA"/>
</dbReference>
<dbReference type="GO" id="GO:0005829">
    <property type="term" value="C:cytosol"/>
    <property type="evidence" value="ECO:0007669"/>
    <property type="project" value="TreeGrafter"/>
</dbReference>
<dbReference type="GeneID" id="54295294"/>
<dbReference type="RefSeq" id="XP_033403046.1">
    <property type="nucleotide sequence ID" value="XM_033537798.1"/>
</dbReference>
<evidence type="ECO:0000313" key="9">
    <source>
        <dbReference type="EMBL" id="KAF2147338.1"/>
    </source>
</evidence>
<dbReference type="InterPro" id="IPR028846">
    <property type="entry name" value="Recoverin"/>
</dbReference>
<dbReference type="Proteomes" id="UP000799438">
    <property type="component" value="Unassembled WGS sequence"/>
</dbReference>
<evidence type="ECO:0000256" key="7">
    <source>
        <dbReference type="ARBA" id="ARBA00071944"/>
    </source>
</evidence>
<name>A0A6A6BU42_9PEZI</name>
<protein>
    <recommendedName>
        <fullName evidence="7">Calcium-binding protein NCS-1</fullName>
    </recommendedName>
</protein>
<dbReference type="PANTHER" id="PTHR23055">
    <property type="entry name" value="CALCIUM BINDING PROTEINS"/>
    <property type="match status" value="1"/>
</dbReference>
<dbReference type="SUPFAM" id="SSF47473">
    <property type="entry name" value="EF-hand"/>
    <property type="match status" value="1"/>
</dbReference>
<dbReference type="PANTHER" id="PTHR23055:SF178">
    <property type="entry name" value="NEUROCALCIN HOMOLOG"/>
    <property type="match status" value="1"/>
</dbReference>
<proteinExistence type="inferred from homology"/>
<keyword evidence="10" id="KW-1185">Reference proteome</keyword>
<dbReference type="GO" id="GO:0016020">
    <property type="term" value="C:membrane"/>
    <property type="evidence" value="ECO:0007669"/>
    <property type="project" value="TreeGrafter"/>
</dbReference>
<dbReference type="PROSITE" id="PS00018">
    <property type="entry name" value="EF_HAND_1"/>
    <property type="match status" value="3"/>
</dbReference>
<reference evidence="9" key="1">
    <citation type="journal article" date="2020" name="Stud. Mycol.">
        <title>101 Dothideomycetes genomes: a test case for predicting lifestyles and emergence of pathogens.</title>
        <authorList>
            <person name="Haridas S."/>
            <person name="Albert R."/>
            <person name="Binder M."/>
            <person name="Bloem J."/>
            <person name="Labutti K."/>
            <person name="Salamov A."/>
            <person name="Andreopoulos B."/>
            <person name="Baker S."/>
            <person name="Barry K."/>
            <person name="Bills G."/>
            <person name="Bluhm B."/>
            <person name="Cannon C."/>
            <person name="Castanera R."/>
            <person name="Culley D."/>
            <person name="Daum C."/>
            <person name="Ezra D."/>
            <person name="Gonzalez J."/>
            <person name="Henrissat B."/>
            <person name="Kuo A."/>
            <person name="Liang C."/>
            <person name="Lipzen A."/>
            <person name="Lutzoni F."/>
            <person name="Magnuson J."/>
            <person name="Mondo S."/>
            <person name="Nolan M."/>
            <person name="Ohm R."/>
            <person name="Pangilinan J."/>
            <person name="Park H.-J."/>
            <person name="Ramirez L."/>
            <person name="Alfaro M."/>
            <person name="Sun H."/>
            <person name="Tritt A."/>
            <person name="Yoshinaga Y."/>
            <person name="Zwiers L.-H."/>
            <person name="Turgeon B."/>
            <person name="Goodwin S."/>
            <person name="Spatafora J."/>
            <person name="Crous P."/>
            <person name="Grigoriev I."/>
        </authorList>
    </citation>
    <scope>NUCLEOTIDE SEQUENCE</scope>
    <source>
        <strain evidence="9">CBS 121167</strain>
    </source>
</reference>
<keyword evidence="5" id="KW-0106">Calcium</keyword>
<evidence type="ECO:0000256" key="3">
    <source>
        <dbReference type="ARBA" id="ARBA00022723"/>
    </source>
</evidence>
<dbReference type="AlphaFoldDB" id="A0A6A6BU42"/>
<gene>
    <name evidence="9" type="ORF">K452DRAFT_240746</name>
</gene>
<dbReference type="InterPro" id="IPR002048">
    <property type="entry name" value="EF_hand_dom"/>
</dbReference>
<keyword evidence="6" id="KW-0449">Lipoprotein</keyword>
<sequence length="284" mass="32849">MATQDVPNQRRRRHSMSLHDVRSAHVPLLQHDDTQIKIGRTRGEHMPEPGTENYKSYATHRKLALEMALKELQCELNARTAVQCLSLENDRLIIQYHSQSKLTQQELSDLQKATHFDKKELQQWYKGFLKDCPSGMLTKEEFQKIYKQFFPFGDPSSFADYVFNVFDADKSGSIDFKEFICALSVTSRGKMEDKLDWAFQLYDIDGDGKISYEEMLAIVEAIYKMVGSMVKLPEDEDTPEKRVRKIFRMMDKDENGSLDMAEFKEGSKRDETIVSALSLYDGLV</sequence>
<dbReference type="InterPro" id="IPR011992">
    <property type="entry name" value="EF-hand-dom_pair"/>
</dbReference>
<evidence type="ECO:0000256" key="1">
    <source>
        <dbReference type="ARBA" id="ARBA00006049"/>
    </source>
</evidence>
<dbReference type="Pfam" id="PF13499">
    <property type="entry name" value="EF-hand_7"/>
    <property type="match status" value="1"/>
</dbReference>
<keyword evidence="3" id="KW-0479">Metal-binding</keyword>
<dbReference type="SMART" id="SM00054">
    <property type="entry name" value="EFh"/>
    <property type="match status" value="3"/>
</dbReference>
<accession>A0A6A6BU42</accession>